<reference evidence="2 3" key="1">
    <citation type="journal article" date="2015" name="Nature">
        <title>rRNA introns, odd ribosomes, and small enigmatic genomes across a large radiation of phyla.</title>
        <authorList>
            <person name="Brown C.T."/>
            <person name="Hug L.A."/>
            <person name="Thomas B.C."/>
            <person name="Sharon I."/>
            <person name="Castelle C.J."/>
            <person name="Singh A."/>
            <person name="Wilkins M.J."/>
            <person name="Williams K.H."/>
            <person name="Banfield J.F."/>
        </authorList>
    </citation>
    <scope>NUCLEOTIDE SEQUENCE [LARGE SCALE GENOMIC DNA]</scope>
</reference>
<feature type="domain" description="HD/PDEase" evidence="1">
    <location>
        <begin position="1166"/>
        <end position="1315"/>
    </location>
</feature>
<sequence>MVSFYHKIPHRLTWENMFEDKLRYSSKDSNPETFTEREPVLQAVESLCEDVQRLKHMQALWEKFGRPPAEVPGDIVAAKVLDRDIDEAIELLRSPEFQMNKQAMEQLQERLISFFFHDKSLDVFIERLAQTSQSYTNLENVRVPAQARRYLQSFVWRLRTGDTRHNPEAFVYVHSELFGVLDPDARDAILSRIAALPSAGKRMEAVQRAIDIDANACLEQLNSFQLTHTDRLEVFRQVALREPDVLPHYLHELAQDEPALARELLNKVVAHSIAVGSSAIDRFPLSPDERKAFEQKLVRQNPLEAITLRKELRGFLTQCSFEEAMEVAFDHLDKDLPADPLARLHALQEVGRDDDDISDHTTVAIRTALHRARAIIDPQLRALRQEIASLRDVPEEDVSWTYELLDNLRFNYVSLNPTEGDRCVNHMRAALGSPMTRELLLSQFSASMGEGPMFEGVGSVFSETCRRVMMEDALVEGTIQAPDDPEDEWNGWGNFAFAARTPQEQLMMRAFLDRLLEVSPVDFLIALAKQSSEMIDAYASAISRIPTPQLETMLFVTDQDDVSDVLKRLTPRQAKPIIEILFHGEQSTLSLSWIRYIPPHLHPLLFKHMERARLAGIMPYAAFPDAHVAIKAMSVGSPFVDQLMGIPVTERSTVIRQFQHLIKRYRGRARSALRSMHILDTQAMRIGVFQMLERLLEVCTESFVQPSDPTQARSADPRWKRLEAFIPFCPVQRADELLKEWEPQLTNNKVGTTRTQARNTPTNGELLLAFRLGIKSTELFKRYPILRERLSLFPIYEVNASKAPERLLRFLEKRKNELAELLSDTQRRGRFVRHLVESPDPEATWLFIKRFAESYGSMVPEARRRTLITTELVLKEEQVRALTGSVRYVLDEMGTVVPVTHESVRRRFPSIVVEEGRLQLSSLTFDELSELVHQRLQSLLDPSLEERVRADIDNRSRAQRFLEGSATLPPGTLVHYTSWDNLPAIILEGNCCGETVGIQSKQDSFPLFVDAIRLRDEDRGLRVPDVLGHAKYYEPFRGFDKGVALVYPRRSGPDILFPGEETPASGREAVHHLTFVGIPHSELGVVVLTNQIPQEEFASVLDSTKTSLVKAGVYVPVVNVSGALLFFPEEFDALETQMHPYASLGDLLVDETAFDELDHPQPSEVHEFTLKGHLLMAQRHAESLLEEFDVEEGYRMRLRVAARLHDVGKFEAIESGQEIANVVSAERELAKVRGLRLEEKRQILVLIRHDELLGDILRATELLLDGGVILLPEAERKIEEFHNRFPEPIHRTLLRVLYEADVLAIGNGMHAAWQVREKLDALSDRLFSNG</sequence>
<accession>A0A0G2AIN7</accession>
<protein>
    <recommendedName>
        <fullName evidence="1">HD/PDEase domain-containing protein</fullName>
    </recommendedName>
</protein>
<evidence type="ECO:0000313" key="2">
    <source>
        <dbReference type="EMBL" id="KKW32469.1"/>
    </source>
</evidence>
<evidence type="ECO:0000313" key="3">
    <source>
        <dbReference type="Proteomes" id="UP000034054"/>
    </source>
</evidence>
<gene>
    <name evidence="2" type="ORF">UY76_C0027G0006</name>
</gene>
<organism evidence="2 3">
    <name type="scientific">Candidatus Uhrbacteria bacterium GW2011_GWA2_52_8d</name>
    <dbReference type="NCBI Taxonomy" id="1618979"/>
    <lineage>
        <taxon>Bacteria</taxon>
        <taxon>Candidatus Uhriibacteriota</taxon>
    </lineage>
</organism>
<proteinExistence type="predicted"/>
<dbReference type="SMART" id="SM00471">
    <property type="entry name" value="HDc"/>
    <property type="match status" value="1"/>
</dbReference>
<name>A0A0G2AIN7_9BACT</name>
<dbReference type="EMBL" id="LCRH01000027">
    <property type="protein sequence ID" value="KKW32469.1"/>
    <property type="molecule type" value="Genomic_DNA"/>
</dbReference>
<dbReference type="Proteomes" id="UP000034054">
    <property type="component" value="Unassembled WGS sequence"/>
</dbReference>
<dbReference type="InterPro" id="IPR003607">
    <property type="entry name" value="HD/PDEase_dom"/>
</dbReference>
<comment type="caution">
    <text evidence="2">The sequence shown here is derived from an EMBL/GenBank/DDBJ whole genome shotgun (WGS) entry which is preliminary data.</text>
</comment>
<evidence type="ECO:0000259" key="1">
    <source>
        <dbReference type="SMART" id="SM00471"/>
    </source>
</evidence>
<dbReference type="SUPFAM" id="SSF109604">
    <property type="entry name" value="HD-domain/PDEase-like"/>
    <property type="match status" value="1"/>
</dbReference>